<name>A0A644WVV8_9ZZZZ</name>
<gene>
    <name evidence="3" type="ORF">SDC9_54230</name>
</gene>
<dbReference type="NCBIfam" id="NF033538">
    <property type="entry name" value="transpos_IS91"/>
    <property type="match status" value="1"/>
</dbReference>
<feature type="domain" description="Transposase zinc-binding" evidence="2">
    <location>
        <begin position="7"/>
        <end position="96"/>
    </location>
</feature>
<proteinExistence type="predicted"/>
<reference evidence="3" key="1">
    <citation type="submission" date="2019-08" db="EMBL/GenBank/DDBJ databases">
        <authorList>
            <person name="Kucharzyk K."/>
            <person name="Murdoch R.W."/>
            <person name="Higgins S."/>
            <person name="Loffler F."/>
        </authorList>
    </citation>
    <scope>NUCLEOTIDE SEQUENCE</scope>
</reference>
<sequence length="363" mass="41961">MPEVQDIFERFGDAYRSHHGLSLTQHKAMNALQSCRTSRLGGHMDKCPDCGYEKPSYNSCRNRHCPKCQAFSKERWIDARKADLLDVGYFHVVFTVPQELNPLIYRNQRDCYNLLFRCVTETLQELAGDKKYLGASIGHTAVMHTWGQNLYFHPHIHCIIPSGGLTALGKWQSSRKKFFLPVRVLSRKFRGKFLALLKLQFPDIDQGLLNHCYQKEWVVYCKPPFKDAGCVVEYLGRYTHRVAISNNRILKLENGTVTFRWRDYKDNSRWKEMTLSAEEFIRRFLMHVLPPGFTKIRHYGFLSSRGKQKKLRVCKLQTGTRLVPKEKLSAEQLIQKLIGRKPSQCPLCGGHSLLRTALSPPSA</sequence>
<dbReference type="Pfam" id="PF04986">
    <property type="entry name" value="Y2_Tnp"/>
    <property type="match status" value="1"/>
</dbReference>
<accession>A0A644WVV8</accession>
<dbReference type="Pfam" id="PF14319">
    <property type="entry name" value="Zn_Tnp_IS91"/>
    <property type="match status" value="1"/>
</dbReference>
<dbReference type="InterPro" id="IPR026889">
    <property type="entry name" value="Zn_Tnp"/>
</dbReference>
<comment type="caution">
    <text evidence="3">The sequence shown here is derived from an EMBL/GenBank/DDBJ whole genome shotgun (WGS) entry which is preliminary data.</text>
</comment>
<evidence type="ECO:0000313" key="3">
    <source>
        <dbReference type="EMBL" id="MPM07919.1"/>
    </source>
</evidence>
<dbReference type="PANTHER" id="PTHR37023">
    <property type="entry name" value="TRANSPOSASE"/>
    <property type="match status" value="1"/>
</dbReference>
<dbReference type="AlphaFoldDB" id="A0A644WVV8"/>
<dbReference type="GO" id="GO:0006313">
    <property type="term" value="P:DNA transposition"/>
    <property type="evidence" value="ECO:0007669"/>
    <property type="project" value="InterPro"/>
</dbReference>
<dbReference type="GO" id="GO:0004803">
    <property type="term" value="F:transposase activity"/>
    <property type="evidence" value="ECO:0007669"/>
    <property type="project" value="InterPro"/>
</dbReference>
<evidence type="ECO:0000259" key="2">
    <source>
        <dbReference type="Pfam" id="PF14319"/>
    </source>
</evidence>
<dbReference type="EMBL" id="VSSQ01001390">
    <property type="protein sequence ID" value="MPM07919.1"/>
    <property type="molecule type" value="Genomic_DNA"/>
</dbReference>
<organism evidence="3">
    <name type="scientific">bioreactor metagenome</name>
    <dbReference type="NCBI Taxonomy" id="1076179"/>
    <lineage>
        <taxon>unclassified sequences</taxon>
        <taxon>metagenomes</taxon>
        <taxon>ecological metagenomes</taxon>
    </lineage>
</organism>
<dbReference type="InterPro" id="IPR054832">
    <property type="entry name" value="transpos_IS91"/>
</dbReference>
<protein>
    <submittedName>
        <fullName evidence="3">IS91 family transposase ISAzo26</fullName>
    </submittedName>
</protein>
<dbReference type="InterPro" id="IPR007069">
    <property type="entry name" value="Transposase_32"/>
</dbReference>
<dbReference type="GO" id="GO:0003677">
    <property type="term" value="F:DNA binding"/>
    <property type="evidence" value="ECO:0007669"/>
    <property type="project" value="InterPro"/>
</dbReference>
<evidence type="ECO:0000259" key="1">
    <source>
        <dbReference type="Pfam" id="PF04986"/>
    </source>
</evidence>
<dbReference type="PANTHER" id="PTHR37023:SF1">
    <property type="entry name" value="ISSOD25 TRANSPOSASE TNPA_ISSOD25"/>
    <property type="match status" value="1"/>
</dbReference>
<feature type="domain" description="Transposase IS801/IS1294" evidence="1">
    <location>
        <begin position="138"/>
        <end position="306"/>
    </location>
</feature>